<feature type="transmembrane region" description="Helical" evidence="1">
    <location>
        <begin position="95"/>
        <end position="121"/>
    </location>
</feature>
<dbReference type="PANTHER" id="PTHR43471:SF1">
    <property type="entry name" value="ABC TRANSPORTER PERMEASE PROTEIN NOSY-RELATED"/>
    <property type="match status" value="1"/>
</dbReference>
<dbReference type="RefSeq" id="WP_100424248.1">
    <property type="nucleotide sequence ID" value="NZ_JAQXKX010000039.1"/>
</dbReference>
<evidence type="ECO:0000313" key="2">
    <source>
        <dbReference type="EMBL" id="PJJ40123.1"/>
    </source>
</evidence>
<proteinExistence type="predicted"/>
<feature type="transmembrane region" description="Helical" evidence="1">
    <location>
        <begin position="21"/>
        <end position="41"/>
    </location>
</feature>
<feature type="transmembrane region" description="Helical" evidence="1">
    <location>
        <begin position="190"/>
        <end position="209"/>
    </location>
</feature>
<accession>A0A2M9A3B1</accession>
<feature type="transmembrane region" description="Helical" evidence="1">
    <location>
        <begin position="133"/>
        <end position="153"/>
    </location>
</feature>
<dbReference type="OrthoDB" id="5486437at2"/>
<sequence>MKNATWKIARHELGMILREPKFLIPFVLPPILLIVSQLVLLPGENDPMVFTRMMLICALLIAPMVVPLASDSFAGERERGSLELLMLLPVKPASIFYGKLLALIPLPLVFVVVAETAYVLATGFWDFGVYAKSILLGILTSFVFTGIALFISLRVKTARATNQIAHMFVFLLLILGNVFARAYYTISLAPVILTVAVAMTFAVASALSFKKFRLK</sequence>
<dbReference type="PANTHER" id="PTHR43471">
    <property type="entry name" value="ABC TRANSPORTER PERMEASE"/>
    <property type="match status" value="1"/>
</dbReference>
<dbReference type="EMBL" id="PGEX01000001">
    <property type="protein sequence ID" value="PJJ40123.1"/>
    <property type="molecule type" value="Genomic_DNA"/>
</dbReference>
<dbReference type="GO" id="GO:0005886">
    <property type="term" value="C:plasma membrane"/>
    <property type="evidence" value="ECO:0007669"/>
    <property type="project" value="UniProtKB-SubCell"/>
</dbReference>
<dbReference type="Proteomes" id="UP000231134">
    <property type="component" value="Unassembled WGS sequence"/>
</dbReference>
<evidence type="ECO:0000256" key="1">
    <source>
        <dbReference type="SAM" id="Phobius"/>
    </source>
</evidence>
<keyword evidence="1" id="KW-0472">Membrane</keyword>
<feature type="transmembrane region" description="Helical" evidence="1">
    <location>
        <begin position="53"/>
        <end position="74"/>
    </location>
</feature>
<evidence type="ECO:0000313" key="3">
    <source>
        <dbReference type="Proteomes" id="UP000231134"/>
    </source>
</evidence>
<dbReference type="AlphaFoldDB" id="A0A2M9A3B1"/>
<organism evidence="2 3">
    <name type="scientific">Hallerella succinigenes</name>
    <dbReference type="NCBI Taxonomy" id="1896222"/>
    <lineage>
        <taxon>Bacteria</taxon>
        <taxon>Pseudomonadati</taxon>
        <taxon>Fibrobacterota</taxon>
        <taxon>Fibrobacteria</taxon>
        <taxon>Fibrobacterales</taxon>
        <taxon>Fibrobacteraceae</taxon>
        <taxon>Hallerella</taxon>
    </lineage>
</organism>
<dbReference type="GO" id="GO:0140359">
    <property type="term" value="F:ABC-type transporter activity"/>
    <property type="evidence" value="ECO:0007669"/>
    <property type="project" value="InterPro"/>
</dbReference>
<comment type="caution">
    <text evidence="2">The sequence shown here is derived from an EMBL/GenBank/DDBJ whole genome shotgun (WGS) entry which is preliminary data.</text>
</comment>
<keyword evidence="3" id="KW-1185">Reference proteome</keyword>
<name>A0A2M9A3B1_9BACT</name>
<reference evidence="2 3" key="1">
    <citation type="submission" date="2017-11" db="EMBL/GenBank/DDBJ databases">
        <title>Animal gut microbial communities from fecal samples from Wisconsin, USA.</title>
        <authorList>
            <person name="Neumann A."/>
        </authorList>
    </citation>
    <scope>NUCLEOTIDE SEQUENCE [LARGE SCALE GENOMIC DNA]</scope>
    <source>
        <strain evidence="2 3">UWS3</strain>
    </source>
</reference>
<protein>
    <submittedName>
        <fullName evidence="2">ABC-2 family transporter</fullName>
    </submittedName>
</protein>
<dbReference type="Pfam" id="PF12679">
    <property type="entry name" value="ABC2_membrane_2"/>
    <property type="match status" value="1"/>
</dbReference>
<feature type="transmembrane region" description="Helical" evidence="1">
    <location>
        <begin position="165"/>
        <end position="184"/>
    </location>
</feature>
<keyword evidence="1" id="KW-1133">Transmembrane helix</keyword>
<gene>
    <name evidence="2" type="ORF">BGX16_0031</name>
</gene>
<keyword evidence="1" id="KW-0812">Transmembrane</keyword>